<dbReference type="Pfam" id="PF19878">
    <property type="entry name" value="DUF6351"/>
    <property type="match status" value="1"/>
</dbReference>
<reference evidence="3" key="1">
    <citation type="journal article" date="2019" name="Int. J. Syst. Evol. Microbiol.">
        <title>The Global Catalogue of Microorganisms (GCM) 10K type strain sequencing project: providing services to taxonomists for standard genome sequencing and annotation.</title>
        <authorList>
            <consortium name="The Broad Institute Genomics Platform"/>
            <consortium name="The Broad Institute Genome Sequencing Center for Infectious Disease"/>
            <person name="Wu L."/>
            <person name="Ma J."/>
        </authorList>
    </citation>
    <scope>NUCLEOTIDE SEQUENCE [LARGE SCALE GENOMIC DNA]</scope>
    <source>
        <strain evidence="3">JCM 17925</strain>
    </source>
</reference>
<accession>A0ABP8KID4</accession>
<dbReference type="PROSITE" id="PS51257">
    <property type="entry name" value="PROKAR_LIPOPROTEIN"/>
    <property type="match status" value="1"/>
</dbReference>
<evidence type="ECO:0000313" key="3">
    <source>
        <dbReference type="Proteomes" id="UP001500936"/>
    </source>
</evidence>
<dbReference type="GO" id="GO:0016787">
    <property type="term" value="F:hydrolase activity"/>
    <property type="evidence" value="ECO:0007669"/>
    <property type="project" value="UniProtKB-KW"/>
</dbReference>
<keyword evidence="2" id="KW-0378">Hydrolase</keyword>
<keyword evidence="3" id="KW-1185">Reference proteome</keyword>
<proteinExistence type="predicted"/>
<comment type="caution">
    <text evidence="2">The sequence shown here is derived from an EMBL/GenBank/DDBJ whole genome shotgun (WGS) entry which is preliminary data.</text>
</comment>
<dbReference type="SUPFAM" id="SSF53474">
    <property type="entry name" value="alpha/beta-Hydrolases"/>
    <property type="match status" value="1"/>
</dbReference>
<dbReference type="RefSeq" id="WP_345267895.1">
    <property type="nucleotide sequence ID" value="NZ_BAABHB010000004.1"/>
</dbReference>
<name>A0ABP8KID4_9BACT</name>
<dbReference type="InterPro" id="IPR045556">
    <property type="entry name" value="DUF6351"/>
</dbReference>
<feature type="domain" description="DUF6351" evidence="1">
    <location>
        <begin position="72"/>
        <end position="222"/>
    </location>
</feature>
<evidence type="ECO:0000259" key="1">
    <source>
        <dbReference type="Pfam" id="PF19878"/>
    </source>
</evidence>
<dbReference type="Proteomes" id="UP001500936">
    <property type="component" value="Unassembled WGS sequence"/>
</dbReference>
<evidence type="ECO:0000313" key="2">
    <source>
        <dbReference type="EMBL" id="GAA4406836.1"/>
    </source>
</evidence>
<dbReference type="Gene3D" id="3.40.50.1820">
    <property type="entry name" value="alpha/beta hydrolase"/>
    <property type="match status" value="1"/>
</dbReference>
<dbReference type="EMBL" id="BAABHB010000004">
    <property type="protein sequence ID" value="GAA4406836.1"/>
    <property type="molecule type" value="Genomic_DNA"/>
</dbReference>
<gene>
    <name evidence="2" type="ORF">GCM10023187_26770</name>
</gene>
<organism evidence="2 3">
    <name type="scientific">Nibrella viscosa</name>
    <dbReference type="NCBI Taxonomy" id="1084524"/>
    <lineage>
        <taxon>Bacteria</taxon>
        <taxon>Pseudomonadati</taxon>
        <taxon>Bacteroidota</taxon>
        <taxon>Cytophagia</taxon>
        <taxon>Cytophagales</taxon>
        <taxon>Spirosomataceae</taxon>
        <taxon>Nibrella</taxon>
    </lineage>
</organism>
<sequence length="451" mass="49173">MRTHLWFLLAVLFLLAGCTKDLEVVSSLSDVRQDVVAEKRQSSTVTTVDGTLSAFGCSTLTLKTGEIYQICKPANWNGDLILYAHGYVSSYLPLAIPTEADAYVPLFLSQGYAFATTSYSANGLAIQTGIDDMLELRKFFIKQYGTPKNIYLTGGSEGGIVTTLAIERYPKLFSGGLSLCGPCGDFQRQINRYGDVRVLFDYFFPGILPGTAINIPDQLIQNWPGYSGAVGATLINNSEPGGKTWQFLATAFGNEELAGFLQSPENIGETVLSLLWYNVFATRNAVEVLKGQPYDNIGRVYINPFFAGNPAANAMLNQQVQRIAGDKKAMKTIEKDYQTSGLISVPLVTMHTAGDPLIPVWHLPLYQQKTLVQGTSALFTGIPINRFGHCTFTQLEVAMAFGALVQQVSGQMPAITQRLIEKGKATDGKIVQSVNLIRTEISKNPYAVSAL</sequence>
<dbReference type="InterPro" id="IPR029058">
    <property type="entry name" value="AB_hydrolase_fold"/>
</dbReference>
<protein>
    <submittedName>
        <fullName evidence="2">Alpha/beta hydrolase</fullName>
    </submittedName>
</protein>